<proteinExistence type="predicted"/>
<feature type="region of interest" description="Disordered" evidence="1">
    <location>
        <begin position="1"/>
        <end position="102"/>
    </location>
</feature>
<reference evidence="2" key="1">
    <citation type="submission" date="2015-07" db="EMBL/GenBank/DDBJ databases">
        <title>Transcriptome Assembly of Anthurium amnicola.</title>
        <authorList>
            <person name="Suzuki J."/>
        </authorList>
    </citation>
    <scope>NUCLEOTIDE SEQUENCE</scope>
</reference>
<feature type="compositionally biased region" description="Basic residues" evidence="1">
    <location>
        <begin position="28"/>
        <end position="48"/>
    </location>
</feature>
<dbReference type="EMBL" id="GDJX01015272">
    <property type="protein sequence ID" value="JAT52664.1"/>
    <property type="molecule type" value="Transcribed_RNA"/>
</dbReference>
<name>A0A1D1YDG3_9ARAE</name>
<feature type="compositionally biased region" description="Basic and acidic residues" evidence="1">
    <location>
        <begin position="217"/>
        <end position="230"/>
    </location>
</feature>
<gene>
    <name evidence="2" type="ORF">g.102795</name>
</gene>
<sequence>ATFPSLLPRRHHSPSPLPHSDQNGGSPARRRPRRSAHRLPRHGRRRPHPWSLHRQPLAERPRHLLRGQRRLRHHGRGLRVREPVQPGVRRGDGGAEHGAVQRRAELRGLLRDQVRRRPQVVPRRQPLHLHHRHQLLPPELRPPLRQRRLVQPAPPPLRPLHAHVPQDRRVPRRHRPRLLPQGGVQEGGGDPVHGPRLPLLQPGADQQRGWRRRRRAGQREGEPDRLDAHEPQLGPELAVQRPPRRPVPLLPHHRQRPPHLHLLGRRPTLLAVRPDLLRQELPLLNPLSPGGAAASSFLLLLSRTVCLI</sequence>
<organism evidence="2">
    <name type="scientific">Anthurium amnicola</name>
    <dbReference type="NCBI Taxonomy" id="1678845"/>
    <lineage>
        <taxon>Eukaryota</taxon>
        <taxon>Viridiplantae</taxon>
        <taxon>Streptophyta</taxon>
        <taxon>Embryophyta</taxon>
        <taxon>Tracheophyta</taxon>
        <taxon>Spermatophyta</taxon>
        <taxon>Magnoliopsida</taxon>
        <taxon>Liliopsida</taxon>
        <taxon>Araceae</taxon>
        <taxon>Pothoideae</taxon>
        <taxon>Potheae</taxon>
        <taxon>Anthurium</taxon>
    </lineage>
</organism>
<dbReference type="AlphaFoldDB" id="A0A1D1YDG3"/>
<feature type="compositionally biased region" description="Basic residues" evidence="1">
    <location>
        <begin position="63"/>
        <end position="78"/>
    </location>
</feature>
<feature type="region of interest" description="Disordered" evidence="1">
    <location>
        <begin position="149"/>
        <end position="245"/>
    </location>
</feature>
<protein>
    <submittedName>
        <fullName evidence="2">Uncharacterized protein</fullName>
    </submittedName>
</protein>
<accession>A0A1D1YDG3</accession>
<evidence type="ECO:0000313" key="2">
    <source>
        <dbReference type="EMBL" id="JAT52664.1"/>
    </source>
</evidence>
<evidence type="ECO:0000256" key="1">
    <source>
        <dbReference type="SAM" id="MobiDB-lite"/>
    </source>
</evidence>
<feature type="non-terminal residue" evidence="2">
    <location>
        <position position="1"/>
    </location>
</feature>